<proteinExistence type="predicted"/>
<sequence length="184" mass="20482">MAYSQEQSWSRPGLKVPDLTWYRHAGLRTLYLKMPILMVCATVNGYDGSLLNGLQTMHPWQKYFGNPCGSTLGLFTAIMKVEGFSALFISPYIADLFGRRIGTAIGVLVMFIGVILQVVPGTNRGMFIGVGVDLSLALGKTPSKGKIFLDPERSRLTEYPFNRRCPVTDRRIGLPRTSRHVDLL</sequence>
<keyword evidence="2" id="KW-1185">Reference proteome</keyword>
<dbReference type="EMBL" id="MU970174">
    <property type="protein sequence ID" value="KAK9319616.1"/>
    <property type="molecule type" value="Genomic_DNA"/>
</dbReference>
<dbReference type="Proteomes" id="UP001489719">
    <property type="component" value="Unassembled WGS sequence"/>
</dbReference>
<gene>
    <name evidence="1" type="ORF">V1517DRAFT_37227</name>
</gene>
<protein>
    <submittedName>
        <fullName evidence="1">Uncharacterized protein</fullName>
    </submittedName>
</protein>
<comment type="caution">
    <text evidence="1">The sequence shown here is derived from an EMBL/GenBank/DDBJ whole genome shotgun (WGS) entry which is preliminary data.</text>
</comment>
<evidence type="ECO:0000313" key="2">
    <source>
        <dbReference type="Proteomes" id="UP001489719"/>
    </source>
</evidence>
<evidence type="ECO:0000313" key="1">
    <source>
        <dbReference type="EMBL" id="KAK9319616.1"/>
    </source>
</evidence>
<name>A0ACC3TFH1_9ASCO</name>
<accession>A0ACC3TFH1</accession>
<reference evidence="2" key="1">
    <citation type="journal article" date="2024" name="Front. Bioeng. Biotechnol.">
        <title>Genome-scale model development and genomic sequencing of the oleaginous clade Lipomyces.</title>
        <authorList>
            <person name="Czajka J.J."/>
            <person name="Han Y."/>
            <person name="Kim J."/>
            <person name="Mondo S.J."/>
            <person name="Hofstad B.A."/>
            <person name="Robles A."/>
            <person name="Haridas S."/>
            <person name="Riley R."/>
            <person name="LaButti K."/>
            <person name="Pangilinan J."/>
            <person name="Andreopoulos W."/>
            <person name="Lipzen A."/>
            <person name="Yan J."/>
            <person name="Wang M."/>
            <person name="Ng V."/>
            <person name="Grigoriev I.V."/>
            <person name="Spatafora J.W."/>
            <person name="Magnuson J.K."/>
            <person name="Baker S.E."/>
            <person name="Pomraning K.R."/>
        </authorList>
    </citation>
    <scope>NUCLEOTIDE SEQUENCE [LARGE SCALE GENOMIC DNA]</scope>
    <source>
        <strain evidence="2">CBS 10300</strain>
    </source>
</reference>
<organism evidence="1 2">
    <name type="scientific">Lipomyces orientalis</name>
    <dbReference type="NCBI Taxonomy" id="1233043"/>
    <lineage>
        <taxon>Eukaryota</taxon>
        <taxon>Fungi</taxon>
        <taxon>Dikarya</taxon>
        <taxon>Ascomycota</taxon>
        <taxon>Saccharomycotina</taxon>
        <taxon>Lipomycetes</taxon>
        <taxon>Lipomycetales</taxon>
        <taxon>Lipomycetaceae</taxon>
        <taxon>Lipomyces</taxon>
    </lineage>
</organism>